<evidence type="ECO:0000313" key="8">
    <source>
        <dbReference type="EMBL" id="MUH72475.1"/>
    </source>
</evidence>
<dbReference type="SUPFAM" id="SSF51011">
    <property type="entry name" value="Glycosyl hydrolase domain"/>
    <property type="match status" value="1"/>
</dbReference>
<organism evidence="8 9">
    <name type="scientific">Psychrosphaera haliotis</name>
    <dbReference type="NCBI Taxonomy" id="555083"/>
    <lineage>
        <taxon>Bacteria</taxon>
        <taxon>Pseudomonadati</taxon>
        <taxon>Pseudomonadota</taxon>
        <taxon>Gammaproteobacteria</taxon>
        <taxon>Alteromonadales</taxon>
        <taxon>Pseudoalteromonadaceae</taxon>
        <taxon>Psychrosphaera</taxon>
    </lineage>
</organism>
<keyword evidence="2" id="KW-0326">Glycosidase</keyword>
<evidence type="ECO:0000256" key="1">
    <source>
        <dbReference type="ARBA" id="ARBA00008061"/>
    </source>
</evidence>
<sequence>MFIKNKIAAALIITSAVALSACQPDTIFTSDQPIEDSAAHFLTSNTLVIKMANGAEKLKLVSENRLGEEVVIELTPTVLNPELQKQYPHLAQFSAFTFDEKLDFNAFVKSINIVKSFKDGNLIAKSYVQQARLLDDLFTRGKNDANEVKDLGSSLTSDGVSFKLWAPTAANVSVHLFDKNKTALSDDPIELKEDLKTGVWSLTTKLASHGTYYQYQVEVFHPRTGKYETLITTDPYSLSLSVNSKYSQVVDLNAPETKPAGWAQHKVPTVEAPEDLILYETHIRDFSAFDTKLSSASYRGKYKAFSERNSDGMSHLMELKGAGLNTVHLLPTYDLSTINEDPAQAIDLSDSMTKVCDLVDDLSICDEDVKDKSLNELLSSYDPRSDKAQDLMEKIRGYDNYNWGYDPYHYTVPEGSYAVDPEGFSRLVEFREMVMSLHNKGFRVIMDVVYNHTFASGVAEKSVLDKVVPNYYHRYDPVTGVLETSTCCDNSATENAMMEKLMTDSLVTWAQQYKIDGFRFDLMGHQPKDAMIRSREAVVNVDSDTYFYGEGWNFGEVANNRQFVQASQTELAGTEIGTFTDRLRDAIRGGNFQTAKEGLRRDQGVGNGLTVVPNDLQDKDLQIDEYLRSMDQVKLGLAANLADYSMVNSFGTTVLGKDIPYGGGPAGYAKDPADTINYVSKHDNQTLWDNNQYRLPYDLTTDQRVRFQLLSLSYPLMAQGIPFLHMGSELLRSKSFLRDSYDYGDWFNRVDFSYQTNNYNVGLPPAEKDVDNWPVISTLLDKNEGRDQVQPKHIQLSSKVFQDFIKIRMSSKLFRLRTADQVKHQVTFLNQDVLENRGLIVMYIADNGLTEIDPTLESIVVVFNNTAEPKTFSTDASNYLLHEAQVNGADEVVKKAKATETGFEVPGLTTAVFVKAQ</sequence>
<evidence type="ECO:0000259" key="5">
    <source>
        <dbReference type="Pfam" id="PF11852"/>
    </source>
</evidence>
<dbReference type="PANTHER" id="PTHR43002">
    <property type="entry name" value="GLYCOGEN DEBRANCHING ENZYME"/>
    <property type="match status" value="1"/>
</dbReference>
<dbReference type="Gene3D" id="2.60.40.10">
    <property type="entry name" value="Immunoglobulins"/>
    <property type="match status" value="1"/>
</dbReference>
<keyword evidence="3" id="KW-0732">Signal</keyword>
<dbReference type="SUPFAM" id="SSF51445">
    <property type="entry name" value="(Trans)glycosidases"/>
    <property type="match status" value="1"/>
</dbReference>
<dbReference type="Pfam" id="PF17967">
    <property type="entry name" value="Pullulanase_N2"/>
    <property type="match status" value="1"/>
</dbReference>
<evidence type="ECO:0000256" key="3">
    <source>
        <dbReference type="SAM" id="SignalP"/>
    </source>
</evidence>
<dbReference type="Proteomes" id="UP000439994">
    <property type="component" value="Unassembled WGS sequence"/>
</dbReference>
<dbReference type="Pfam" id="PF11852">
    <property type="entry name" value="Pullul_strch_C"/>
    <property type="match status" value="1"/>
</dbReference>
<feature type="signal peptide" evidence="3">
    <location>
        <begin position="1"/>
        <end position="20"/>
    </location>
</feature>
<gene>
    <name evidence="8" type="primary">pulA</name>
    <name evidence="8" type="ORF">GNP35_08250</name>
</gene>
<dbReference type="InterPro" id="IPR040671">
    <property type="entry name" value="Pullulanase_N2"/>
</dbReference>
<protein>
    <submittedName>
        <fullName evidence="8">Pullulanase-type alpha-1,6-glucosidase</fullName>
    </submittedName>
</protein>
<dbReference type="InterPro" id="IPR014756">
    <property type="entry name" value="Ig_E-set"/>
</dbReference>
<dbReference type="InterPro" id="IPR011839">
    <property type="entry name" value="Pullul_strch"/>
</dbReference>
<dbReference type="PROSITE" id="PS51257">
    <property type="entry name" value="PROKAR_LIPOPROTEIN"/>
    <property type="match status" value="1"/>
</dbReference>
<dbReference type="NCBIfam" id="TIGR02103">
    <property type="entry name" value="pullul_strch"/>
    <property type="match status" value="1"/>
</dbReference>
<dbReference type="InterPro" id="IPR024561">
    <property type="entry name" value="Pullul_strch_C"/>
</dbReference>
<feature type="chain" id="PRO_5026714069" evidence="3">
    <location>
        <begin position="21"/>
        <end position="917"/>
    </location>
</feature>
<dbReference type="InterPro" id="IPR013780">
    <property type="entry name" value="Glyco_hydro_b"/>
</dbReference>
<dbReference type="Pfam" id="PF02922">
    <property type="entry name" value="CBM_48"/>
    <property type="match status" value="1"/>
</dbReference>
<dbReference type="GO" id="GO:0051060">
    <property type="term" value="F:pullulanase activity"/>
    <property type="evidence" value="ECO:0007669"/>
    <property type="project" value="InterPro"/>
</dbReference>
<comment type="caution">
    <text evidence="8">The sequence shown here is derived from an EMBL/GenBank/DDBJ whole genome shotgun (WGS) entry which is preliminary data.</text>
</comment>
<keyword evidence="2" id="KW-0378">Hydrolase</keyword>
<dbReference type="Gene3D" id="2.60.40.1130">
    <property type="entry name" value="Rab geranylgeranyltransferase alpha-subunit, insert domain"/>
    <property type="match status" value="1"/>
</dbReference>
<keyword evidence="9" id="KW-1185">Reference proteome</keyword>
<dbReference type="RefSeq" id="WP_155695649.1">
    <property type="nucleotide sequence ID" value="NZ_WOCD01000003.1"/>
</dbReference>
<reference evidence="8 9" key="1">
    <citation type="submission" date="2019-11" db="EMBL/GenBank/DDBJ databases">
        <title>P. haliotis isolates from Z. marina roots.</title>
        <authorList>
            <person name="Cohen M."/>
            <person name="Jospin G."/>
            <person name="Eisen J.A."/>
            <person name="Coil D.A."/>
        </authorList>
    </citation>
    <scope>NUCLEOTIDE SEQUENCE [LARGE SCALE GENOMIC DNA]</scope>
    <source>
        <strain evidence="8 9">UCD-MCMsp1aY</strain>
    </source>
</reference>
<comment type="similarity">
    <text evidence="1">Belongs to the glycosyl hydrolase 13 family.</text>
</comment>
<dbReference type="OrthoDB" id="3236218at2"/>
<dbReference type="Gene3D" id="3.20.20.80">
    <property type="entry name" value="Glycosidases"/>
    <property type="match status" value="1"/>
</dbReference>
<feature type="domain" description="Glycoside hydrolase family 13 N-terminal" evidence="4">
    <location>
        <begin position="151"/>
        <end position="237"/>
    </location>
</feature>
<evidence type="ECO:0000259" key="4">
    <source>
        <dbReference type="Pfam" id="PF02922"/>
    </source>
</evidence>
<evidence type="ECO:0000259" key="7">
    <source>
        <dbReference type="Pfam" id="PF18494"/>
    </source>
</evidence>
<dbReference type="GO" id="GO:0005975">
    <property type="term" value="P:carbohydrate metabolic process"/>
    <property type="evidence" value="ECO:0007669"/>
    <property type="project" value="InterPro"/>
</dbReference>
<dbReference type="CDD" id="cd11341">
    <property type="entry name" value="AmyAc_Pullulanase_LD-like"/>
    <property type="match status" value="1"/>
</dbReference>
<dbReference type="InterPro" id="IPR013783">
    <property type="entry name" value="Ig-like_fold"/>
</dbReference>
<dbReference type="EMBL" id="WOCD01000003">
    <property type="protein sequence ID" value="MUH72475.1"/>
    <property type="molecule type" value="Genomic_DNA"/>
</dbReference>
<feature type="domain" description="Pullulanase Ins" evidence="7">
    <location>
        <begin position="336"/>
        <end position="401"/>
    </location>
</feature>
<accession>A0A6N8F7B9</accession>
<proteinExistence type="inferred from homology"/>
<dbReference type="Pfam" id="PF18494">
    <property type="entry name" value="Pullulanase_Ins"/>
    <property type="match status" value="1"/>
</dbReference>
<dbReference type="InterPro" id="IPR041111">
    <property type="entry name" value="Pullulanase_Ins"/>
</dbReference>
<evidence type="ECO:0000313" key="9">
    <source>
        <dbReference type="Proteomes" id="UP000439994"/>
    </source>
</evidence>
<dbReference type="InterPro" id="IPR004193">
    <property type="entry name" value="Glyco_hydro_13_N"/>
</dbReference>
<dbReference type="SUPFAM" id="SSF81296">
    <property type="entry name" value="E set domains"/>
    <property type="match status" value="2"/>
</dbReference>
<dbReference type="InterPro" id="IPR017853">
    <property type="entry name" value="GH"/>
</dbReference>
<feature type="domain" description="Pullulanase N2" evidence="6">
    <location>
        <begin position="37"/>
        <end position="136"/>
    </location>
</feature>
<dbReference type="CDD" id="cd02860">
    <property type="entry name" value="E_set_Pullulanase"/>
    <property type="match status" value="1"/>
</dbReference>
<evidence type="ECO:0000256" key="2">
    <source>
        <dbReference type="ARBA" id="ARBA00023295"/>
    </source>
</evidence>
<dbReference type="Gene3D" id="2.60.40.1180">
    <property type="entry name" value="Golgi alpha-mannosidase II"/>
    <property type="match status" value="1"/>
</dbReference>
<feature type="domain" description="Alpha-1,6-glucosidases pullulanase-type C-terminal" evidence="5">
    <location>
        <begin position="754"/>
        <end position="915"/>
    </location>
</feature>
<dbReference type="AlphaFoldDB" id="A0A6N8F7B9"/>
<evidence type="ECO:0000259" key="6">
    <source>
        <dbReference type="Pfam" id="PF17967"/>
    </source>
</evidence>
<name>A0A6N8F7B9_9GAMM</name>